<dbReference type="GO" id="GO:0003700">
    <property type="term" value="F:DNA-binding transcription factor activity"/>
    <property type="evidence" value="ECO:0007669"/>
    <property type="project" value="InterPro"/>
</dbReference>
<dbReference type="SMART" id="SM00342">
    <property type="entry name" value="HTH_ARAC"/>
    <property type="match status" value="1"/>
</dbReference>
<dbReference type="InterPro" id="IPR051552">
    <property type="entry name" value="HptR"/>
</dbReference>
<keyword evidence="5" id="KW-0805">Transcription regulation</keyword>
<protein>
    <submittedName>
        <fullName evidence="11">AraC family transcriptional regulator</fullName>
    </submittedName>
</protein>
<evidence type="ECO:0000256" key="7">
    <source>
        <dbReference type="ARBA" id="ARBA00023163"/>
    </source>
</evidence>
<evidence type="ECO:0000256" key="6">
    <source>
        <dbReference type="ARBA" id="ARBA00023125"/>
    </source>
</evidence>
<dbReference type="SUPFAM" id="SSF52172">
    <property type="entry name" value="CheY-like"/>
    <property type="match status" value="1"/>
</dbReference>
<feature type="domain" description="Response regulatory" evidence="10">
    <location>
        <begin position="3"/>
        <end position="120"/>
    </location>
</feature>
<keyword evidence="4" id="KW-0902">Two-component regulatory system</keyword>
<dbReference type="GO" id="GO:0005737">
    <property type="term" value="C:cytoplasm"/>
    <property type="evidence" value="ECO:0007669"/>
    <property type="project" value="UniProtKB-SubCell"/>
</dbReference>
<keyword evidence="2" id="KW-0963">Cytoplasm</keyword>
<evidence type="ECO:0000256" key="2">
    <source>
        <dbReference type="ARBA" id="ARBA00022490"/>
    </source>
</evidence>
<dbReference type="Gene3D" id="1.10.10.60">
    <property type="entry name" value="Homeodomain-like"/>
    <property type="match status" value="2"/>
</dbReference>
<evidence type="ECO:0000259" key="10">
    <source>
        <dbReference type="PROSITE" id="PS50110"/>
    </source>
</evidence>
<evidence type="ECO:0000256" key="5">
    <source>
        <dbReference type="ARBA" id="ARBA00023015"/>
    </source>
</evidence>
<feature type="modified residue" description="4-aspartylphosphate" evidence="8">
    <location>
        <position position="55"/>
    </location>
</feature>
<dbReference type="PROSITE" id="PS01124">
    <property type="entry name" value="HTH_ARAC_FAMILY_2"/>
    <property type="match status" value="1"/>
</dbReference>
<dbReference type="Proteomes" id="UP000054709">
    <property type="component" value="Unassembled WGS sequence"/>
</dbReference>
<dbReference type="EMBL" id="LCZJ02000023">
    <property type="protein sequence ID" value="KTD86088.1"/>
    <property type="molecule type" value="Genomic_DNA"/>
</dbReference>
<sequence>MYNVLLVDDEMLDLEGMRQFIPWNELGMEVVETANNAFTACDILDQHVIDIIVSDVNMPNMSGLELARIAIEKKKDIRVIFVSGYQDFSYVKQALSLKAYSYVLKPMDDNELIAALQKVRQDLDDERKRRDVEEAYQHMIPMAKNDLLIRLFEGEWDGEGGSQPGMLSLVKSYGLDKLNWPVRVAVLELDYFNWLQGQDNLSKHQMAKDFLYEVNRIGQKHGMPHCYKVSSYRIALLINEQEMEKFTEDIYASIRVKFPVTMTVGIGKPTFSMEQVHISYRQAMEAVDGKMFIGKGNLIMYETVSSEPGMIDARMLDTRMDTLFKAMKEYELVLIYDEIDKLFRSVSSLRSKFTIHNLAMYIIWKLDQQLKDVSEDLFEILGMEIHSLDVLHQFDSISDIRSWLVLKTFEISEYLRSKSDSVNHKLIREIIQMMQDRMSDNFTLKDIAQQFSFSPNYLGYLFKEETGKTFSEVLTQLRMDQAGKLLKDPTCKIYEIASKVGYRYLPYFSRQFKEAYGMTPMEYRKRDK</sequence>
<organism evidence="11 12">
    <name type="scientific">Paenibacillus etheri</name>
    <dbReference type="NCBI Taxonomy" id="1306852"/>
    <lineage>
        <taxon>Bacteria</taxon>
        <taxon>Bacillati</taxon>
        <taxon>Bacillota</taxon>
        <taxon>Bacilli</taxon>
        <taxon>Bacillales</taxon>
        <taxon>Paenibacillaceae</taxon>
        <taxon>Paenibacillus</taxon>
    </lineage>
</organism>
<dbReference type="AlphaFoldDB" id="A0A0W1AXR8"/>
<dbReference type="Pfam" id="PF12833">
    <property type="entry name" value="HTH_18"/>
    <property type="match status" value="1"/>
</dbReference>
<evidence type="ECO:0000256" key="1">
    <source>
        <dbReference type="ARBA" id="ARBA00004496"/>
    </source>
</evidence>
<dbReference type="RefSeq" id="WP_060623996.1">
    <property type="nucleotide sequence ID" value="NZ_LCZJ02000023.1"/>
</dbReference>
<evidence type="ECO:0000256" key="3">
    <source>
        <dbReference type="ARBA" id="ARBA00022553"/>
    </source>
</evidence>
<dbReference type="CDD" id="cd17536">
    <property type="entry name" value="REC_YesN-like"/>
    <property type="match status" value="1"/>
</dbReference>
<dbReference type="OrthoDB" id="2666291at2"/>
<dbReference type="InterPro" id="IPR009057">
    <property type="entry name" value="Homeodomain-like_sf"/>
</dbReference>
<dbReference type="InterPro" id="IPR020449">
    <property type="entry name" value="Tscrpt_reg_AraC-type_HTH"/>
</dbReference>
<dbReference type="Pfam" id="PF00072">
    <property type="entry name" value="Response_reg"/>
    <property type="match status" value="1"/>
</dbReference>
<name>A0A0W1AXR8_9BACL</name>
<dbReference type="PROSITE" id="PS50890">
    <property type="entry name" value="PUA"/>
    <property type="match status" value="1"/>
</dbReference>
<dbReference type="SUPFAM" id="SSF46689">
    <property type="entry name" value="Homeodomain-like"/>
    <property type="match status" value="2"/>
</dbReference>
<evidence type="ECO:0000259" key="9">
    <source>
        <dbReference type="PROSITE" id="PS01124"/>
    </source>
</evidence>
<gene>
    <name evidence="11" type="ORF">UQ64_16590</name>
</gene>
<dbReference type="InterPro" id="IPR011006">
    <property type="entry name" value="CheY-like_superfamily"/>
</dbReference>
<dbReference type="GO" id="GO:0043565">
    <property type="term" value="F:sequence-specific DNA binding"/>
    <property type="evidence" value="ECO:0007669"/>
    <property type="project" value="InterPro"/>
</dbReference>
<dbReference type="GO" id="GO:0000160">
    <property type="term" value="P:phosphorelay signal transduction system"/>
    <property type="evidence" value="ECO:0007669"/>
    <property type="project" value="UniProtKB-KW"/>
</dbReference>
<evidence type="ECO:0000313" key="11">
    <source>
        <dbReference type="EMBL" id="KTD86088.1"/>
    </source>
</evidence>
<comment type="subcellular location">
    <subcellularLocation>
        <location evidence="1">Cytoplasm</location>
    </subcellularLocation>
</comment>
<dbReference type="PANTHER" id="PTHR42713">
    <property type="entry name" value="HISTIDINE KINASE-RELATED"/>
    <property type="match status" value="1"/>
</dbReference>
<reference evidence="11 12" key="1">
    <citation type="journal article" date="2015" name="Int. Biodeterior. Biodegradation">
        <title>Physiological and genetic screening methods for the isolation of methyl tert-butyl ether-degrading bacteria for bioremediation purposes.</title>
        <authorList>
            <person name="Guisado I.M."/>
            <person name="Purswani J."/>
            <person name="Gonzalez Lopez J."/>
            <person name="Pozo C."/>
        </authorList>
    </citation>
    <scope>NUCLEOTIDE SEQUENCE [LARGE SCALE GENOMIC DNA]</scope>
    <source>
        <strain evidence="11 12">SH7</strain>
    </source>
</reference>
<evidence type="ECO:0000256" key="8">
    <source>
        <dbReference type="PROSITE-ProRule" id="PRU00169"/>
    </source>
</evidence>
<accession>A0A0W1AXR8</accession>
<dbReference type="InterPro" id="IPR041522">
    <property type="entry name" value="CdaR_GGDEF"/>
</dbReference>
<comment type="caution">
    <text evidence="11">The sequence shown here is derived from an EMBL/GenBank/DDBJ whole genome shotgun (WGS) entry which is preliminary data.</text>
</comment>
<dbReference type="SMART" id="SM00448">
    <property type="entry name" value="REC"/>
    <property type="match status" value="1"/>
</dbReference>
<evidence type="ECO:0000256" key="4">
    <source>
        <dbReference type="ARBA" id="ARBA00023012"/>
    </source>
</evidence>
<evidence type="ECO:0000313" key="12">
    <source>
        <dbReference type="Proteomes" id="UP000054709"/>
    </source>
</evidence>
<keyword evidence="3 8" id="KW-0597">Phosphoprotein</keyword>
<dbReference type="PANTHER" id="PTHR42713:SF3">
    <property type="entry name" value="TRANSCRIPTIONAL REGULATORY PROTEIN HPTR"/>
    <property type="match status" value="1"/>
</dbReference>
<dbReference type="PROSITE" id="PS50110">
    <property type="entry name" value="RESPONSE_REGULATORY"/>
    <property type="match status" value="1"/>
</dbReference>
<keyword evidence="7" id="KW-0804">Transcription</keyword>
<feature type="domain" description="HTH araC/xylS-type" evidence="9">
    <location>
        <begin position="428"/>
        <end position="526"/>
    </location>
</feature>
<dbReference type="InterPro" id="IPR001789">
    <property type="entry name" value="Sig_transdc_resp-reg_receiver"/>
</dbReference>
<dbReference type="InterPro" id="IPR018060">
    <property type="entry name" value="HTH_AraC"/>
</dbReference>
<dbReference type="Gene3D" id="3.40.50.2300">
    <property type="match status" value="1"/>
</dbReference>
<dbReference type="PRINTS" id="PR00032">
    <property type="entry name" value="HTHARAC"/>
</dbReference>
<keyword evidence="12" id="KW-1185">Reference proteome</keyword>
<dbReference type="Pfam" id="PF17853">
    <property type="entry name" value="GGDEF_2"/>
    <property type="match status" value="1"/>
</dbReference>
<keyword evidence="6" id="KW-0238">DNA-binding</keyword>
<proteinExistence type="predicted"/>